<evidence type="ECO:0000256" key="1">
    <source>
        <dbReference type="ARBA" id="ARBA00001946"/>
    </source>
</evidence>
<dbReference type="RefSeq" id="WP_192026374.1">
    <property type="nucleotide sequence ID" value="NZ_JACYTN010000018.1"/>
</dbReference>
<organism evidence="5 6">
    <name type="scientific">Paenibacillus arenosi</name>
    <dbReference type="NCBI Taxonomy" id="2774142"/>
    <lineage>
        <taxon>Bacteria</taxon>
        <taxon>Bacillati</taxon>
        <taxon>Bacillota</taxon>
        <taxon>Bacilli</taxon>
        <taxon>Bacillales</taxon>
        <taxon>Paenibacillaceae</taxon>
        <taxon>Paenibacillus</taxon>
    </lineage>
</organism>
<feature type="domain" description="Nudix hydrolase" evidence="4">
    <location>
        <begin position="7"/>
        <end position="137"/>
    </location>
</feature>
<comment type="caution">
    <text evidence="5">The sequence shown here is derived from an EMBL/GenBank/DDBJ whole genome shotgun (WGS) entry which is preliminary data.</text>
</comment>
<dbReference type="Gene3D" id="3.90.79.10">
    <property type="entry name" value="Nucleoside Triphosphate Pyrophosphohydrolase"/>
    <property type="match status" value="1"/>
</dbReference>
<protein>
    <submittedName>
        <fullName evidence="5">NUDIX domain-containing protein</fullName>
    </submittedName>
</protein>
<evidence type="ECO:0000313" key="5">
    <source>
        <dbReference type="EMBL" id="MBD8500055.1"/>
    </source>
</evidence>
<dbReference type="PRINTS" id="PR00502">
    <property type="entry name" value="NUDIXFAMILY"/>
</dbReference>
<dbReference type="Proteomes" id="UP000634529">
    <property type="component" value="Unassembled WGS sequence"/>
</dbReference>
<dbReference type="InterPro" id="IPR000086">
    <property type="entry name" value="NUDIX_hydrolase_dom"/>
</dbReference>
<keyword evidence="2 3" id="KW-0378">Hydrolase</keyword>
<sequence length="146" mass="16611">MSSKLLLPRIGVGAVIWNENDEILLVLRNRNPEKDKWSIPGGKVDPFESLESCVIREVMEEVNLEVEIQGLLCMAETIRPEHEEHWISAIYEVVVKSGEARNMESTGAIADMKWCSLDELPDRLACFTVPAIEQLQRRRICMGKMS</sequence>
<evidence type="ECO:0000256" key="2">
    <source>
        <dbReference type="ARBA" id="ARBA00022801"/>
    </source>
</evidence>
<dbReference type="EMBL" id="JACYTN010000018">
    <property type="protein sequence ID" value="MBD8500055.1"/>
    <property type="molecule type" value="Genomic_DNA"/>
</dbReference>
<evidence type="ECO:0000313" key="6">
    <source>
        <dbReference type="Proteomes" id="UP000634529"/>
    </source>
</evidence>
<dbReference type="PANTHER" id="PTHR43046">
    <property type="entry name" value="GDP-MANNOSE MANNOSYL HYDROLASE"/>
    <property type="match status" value="1"/>
</dbReference>
<gene>
    <name evidence="5" type="ORF">IFO66_17330</name>
</gene>
<name>A0ABR9B120_9BACL</name>
<reference evidence="5 6" key="1">
    <citation type="submission" date="2020-09" db="EMBL/GenBank/DDBJ databases">
        <title>Paenibacillus sp. CAU 1523 isolated from sand of Haeundae Beach.</title>
        <authorList>
            <person name="Kim W."/>
        </authorList>
    </citation>
    <scope>NUCLEOTIDE SEQUENCE [LARGE SCALE GENOMIC DNA]</scope>
    <source>
        <strain evidence="5 6">CAU 1523</strain>
    </source>
</reference>
<comment type="cofactor">
    <cofactor evidence="1">
        <name>Mg(2+)</name>
        <dbReference type="ChEBI" id="CHEBI:18420"/>
    </cofactor>
</comment>
<accession>A0ABR9B120</accession>
<keyword evidence="6" id="KW-1185">Reference proteome</keyword>
<dbReference type="InterPro" id="IPR020084">
    <property type="entry name" value="NUDIX_hydrolase_CS"/>
</dbReference>
<evidence type="ECO:0000256" key="3">
    <source>
        <dbReference type="RuleBase" id="RU003476"/>
    </source>
</evidence>
<dbReference type="SUPFAM" id="SSF55811">
    <property type="entry name" value="Nudix"/>
    <property type="match status" value="1"/>
</dbReference>
<proteinExistence type="inferred from homology"/>
<evidence type="ECO:0000259" key="4">
    <source>
        <dbReference type="PROSITE" id="PS51462"/>
    </source>
</evidence>
<comment type="similarity">
    <text evidence="3">Belongs to the Nudix hydrolase family.</text>
</comment>
<dbReference type="PROSITE" id="PS51462">
    <property type="entry name" value="NUDIX"/>
    <property type="match status" value="1"/>
</dbReference>
<dbReference type="PROSITE" id="PS00893">
    <property type="entry name" value="NUDIX_BOX"/>
    <property type="match status" value="1"/>
</dbReference>
<dbReference type="InterPro" id="IPR020476">
    <property type="entry name" value="Nudix_hydrolase"/>
</dbReference>
<dbReference type="InterPro" id="IPR015797">
    <property type="entry name" value="NUDIX_hydrolase-like_dom_sf"/>
</dbReference>
<dbReference type="Pfam" id="PF00293">
    <property type="entry name" value="NUDIX"/>
    <property type="match status" value="1"/>
</dbReference>
<dbReference type="PANTHER" id="PTHR43046:SF14">
    <property type="entry name" value="MUTT_NUDIX FAMILY PROTEIN"/>
    <property type="match status" value="1"/>
</dbReference>